<evidence type="ECO:0000256" key="1">
    <source>
        <dbReference type="ARBA" id="ARBA00004308"/>
    </source>
</evidence>
<name>A0AAD8YL74_9STRA</name>
<dbReference type="EMBL" id="JATAAI010000003">
    <property type="protein sequence ID" value="KAK1747200.1"/>
    <property type="molecule type" value="Genomic_DNA"/>
</dbReference>
<evidence type="ECO:0000313" key="7">
    <source>
        <dbReference type="Proteomes" id="UP001224775"/>
    </source>
</evidence>
<dbReference type="InterPro" id="IPR039431">
    <property type="entry name" value="Vta1/CALS_N"/>
</dbReference>
<dbReference type="InterPro" id="IPR023175">
    <property type="entry name" value="Vta1/CALS_N_sf"/>
</dbReference>
<keyword evidence="3" id="KW-0175">Coiled coil</keyword>
<feature type="compositionally biased region" description="Pro residues" evidence="4">
    <location>
        <begin position="335"/>
        <end position="348"/>
    </location>
</feature>
<feature type="domain" description="Vta1/callose synthase N-terminal" evidence="5">
    <location>
        <begin position="43"/>
        <end position="212"/>
    </location>
</feature>
<sequence>TNSNDHFGSWPDLAAVGLYHKIHNSSNQNKAMSSTLPPSLKKINVFLKRAEELDRDKSNAESRVVAYNCRQYAVLIGIPLVSSSSSTDDNGAAAKASLGELLTALEKEKQAMSVFSKNEHWKICRKVADRVFEKADSEDRAGVANKGTARSFYAAGTFYEILQQFHDEEIKNKDGADLNEDEASVTEHIEEEDQRRVYCKWKATDILTAIKEGRAPKPGGYQQDKDETDDGVNGDGVGGATNTEEEGIVGAWAQAPMHEDKNDLPLPPPAPSMPSSDLFEMSSSQNYSRNNTSNSMLPPPYDGIELSLSGQPTATTTAATDDYVQEQNDQDLFIPAPPPQKPLAPPPAYSQQQQHHPTSTPAAGGDSSSNNGGKGMFSSIFQNNKSSNKKLSKEQMGDAVELTKFALAALQKGDGELGRERLEQALGLWR</sequence>
<dbReference type="PANTHER" id="PTHR46009">
    <property type="entry name" value="VACUOLAR PROTEIN SORTING-ASSOCIATED PROTEIN VTA1 HOMOLOG"/>
    <property type="match status" value="1"/>
</dbReference>
<feature type="compositionally biased region" description="Polar residues" evidence="4">
    <location>
        <begin position="349"/>
        <end position="361"/>
    </location>
</feature>
<feature type="region of interest" description="Disordered" evidence="4">
    <location>
        <begin position="212"/>
        <end position="243"/>
    </location>
</feature>
<feature type="region of interest" description="Disordered" evidence="4">
    <location>
        <begin position="331"/>
        <end position="395"/>
    </location>
</feature>
<gene>
    <name evidence="6" type="ORF">QTG54_002544</name>
</gene>
<dbReference type="AlphaFoldDB" id="A0AAD8YL74"/>
<dbReference type="GO" id="GO:0032511">
    <property type="term" value="P:late endosome to vacuole transport via multivesicular body sorting pathway"/>
    <property type="evidence" value="ECO:0007669"/>
    <property type="project" value="InterPro"/>
</dbReference>
<dbReference type="Pfam" id="PF04652">
    <property type="entry name" value="Vta1"/>
    <property type="match status" value="1"/>
</dbReference>
<reference evidence="6" key="1">
    <citation type="submission" date="2023-06" db="EMBL/GenBank/DDBJ databases">
        <title>Survivors Of The Sea: Transcriptome response of Skeletonema marinoi to long-term dormancy.</title>
        <authorList>
            <person name="Pinder M.I.M."/>
            <person name="Kourtchenko O."/>
            <person name="Robertson E.K."/>
            <person name="Larsson T."/>
            <person name="Maumus F."/>
            <person name="Osuna-Cruz C.M."/>
            <person name="Vancaester E."/>
            <person name="Stenow R."/>
            <person name="Vandepoele K."/>
            <person name="Ploug H."/>
            <person name="Bruchert V."/>
            <person name="Godhe A."/>
            <person name="Topel M."/>
        </authorList>
    </citation>
    <scope>NUCLEOTIDE SEQUENCE</scope>
    <source>
        <strain evidence="6">R05AC</strain>
    </source>
</reference>
<feature type="non-terminal residue" evidence="6">
    <location>
        <position position="1"/>
    </location>
</feature>
<dbReference type="PANTHER" id="PTHR46009:SF1">
    <property type="entry name" value="VACUOLAR PROTEIN SORTING-ASSOCIATED PROTEIN VTA1 HOMOLOG"/>
    <property type="match status" value="1"/>
</dbReference>
<evidence type="ECO:0000256" key="2">
    <source>
        <dbReference type="ARBA" id="ARBA00023136"/>
    </source>
</evidence>
<dbReference type="Gene3D" id="1.25.40.270">
    <property type="entry name" value="Vacuolar protein sorting-associated protein vta1"/>
    <property type="match status" value="1"/>
</dbReference>
<comment type="subcellular location">
    <subcellularLocation>
        <location evidence="1">Endomembrane system</location>
    </subcellularLocation>
</comment>
<evidence type="ECO:0000313" key="6">
    <source>
        <dbReference type="EMBL" id="KAK1747200.1"/>
    </source>
</evidence>
<keyword evidence="2" id="KW-0472">Membrane</keyword>
<protein>
    <submittedName>
        <fullName evidence="6">Vacuolar protein sorting-associated protein VTA1</fullName>
    </submittedName>
</protein>
<feature type="region of interest" description="Disordered" evidence="4">
    <location>
        <begin position="258"/>
        <end position="309"/>
    </location>
</feature>
<dbReference type="Proteomes" id="UP001224775">
    <property type="component" value="Unassembled WGS sequence"/>
</dbReference>
<proteinExistence type="predicted"/>
<comment type="caution">
    <text evidence="6">The sequence shown here is derived from an EMBL/GenBank/DDBJ whole genome shotgun (WGS) entry which is preliminary data.</text>
</comment>
<accession>A0AAD8YL74</accession>
<evidence type="ECO:0000259" key="5">
    <source>
        <dbReference type="Pfam" id="PF04652"/>
    </source>
</evidence>
<organism evidence="6 7">
    <name type="scientific">Skeletonema marinoi</name>
    <dbReference type="NCBI Taxonomy" id="267567"/>
    <lineage>
        <taxon>Eukaryota</taxon>
        <taxon>Sar</taxon>
        <taxon>Stramenopiles</taxon>
        <taxon>Ochrophyta</taxon>
        <taxon>Bacillariophyta</taxon>
        <taxon>Coscinodiscophyceae</taxon>
        <taxon>Thalassiosirophycidae</taxon>
        <taxon>Thalassiosirales</taxon>
        <taxon>Skeletonemataceae</taxon>
        <taxon>Skeletonema</taxon>
        <taxon>Skeletonema marinoi-dohrnii complex</taxon>
    </lineage>
</organism>
<feature type="compositionally biased region" description="Polar residues" evidence="4">
    <location>
        <begin position="281"/>
        <end position="296"/>
    </location>
</feature>
<evidence type="ECO:0000256" key="4">
    <source>
        <dbReference type="SAM" id="MobiDB-lite"/>
    </source>
</evidence>
<keyword evidence="7" id="KW-1185">Reference proteome</keyword>
<evidence type="ECO:0000256" key="3">
    <source>
        <dbReference type="SAM" id="Coils"/>
    </source>
</evidence>
<feature type="coiled-coil region" evidence="3">
    <location>
        <begin position="43"/>
        <end position="70"/>
    </location>
</feature>
<dbReference type="InterPro" id="IPR044538">
    <property type="entry name" value="Vta1-like"/>
</dbReference>
<dbReference type="GO" id="GO:0005771">
    <property type="term" value="C:multivesicular body"/>
    <property type="evidence" value="ECO:0007669"/>
    <property type="project" value="TreeGrafter"/>
</dbReference>